<dbReference type="GO" id="GO:0034399">
    <property type="term" value="C:nuclear periphery"/>
    <property type="evidence" value="ECO:0007669"/>
    <property type="project" value="TreeGrafter"/>
</dbReference>
<dbReference type="AlphaFoldDB" id="A0A1R2CL05"/>
<dbReference type="Proteomes" id="UP000187209">
    <property type="component" value="Unassembled WGS sequence"/>
</dbReference>
<dbReference type="GO" id="GO:0030687">
    <property type="term" value="C:preribosome, large subunit precursor"/>
    <property type="evidence" value="ECO:0007669"/>
    <property type="project" value="TreeGrafter"/>
</dbReference>
<evidence type="ECO:0000256" key="5">
    <source>
        <dbReference type="ARBA" id="ARBA00023242"/>
    </source>
</evidence>
<comment type="subcellular location">
    <subcellularLocation>
        <location evidence="1">Nucleus</location>
        <location evidence="1">Nucleolus</location>
    </subcellularLocation>
</comment>
<dbReference type="GO" id="GO:0005730">
    <property type="term" value="C:nucleolus"/>
    <property type="evidence" value="ECO:0007669"/>
    <property type="project" value="UniProtKB-SubCell"/>
</dbReference>
<evidence type="ECO:0000256" key="6">
    <source>
        <dbReference type="SAM" id="MobiDB-lite"/>
    </source>
</evidence>
<dbReference type="PANTHER" id="PTHR13028">
    <property type="entry name" value="RRNA PROCESSING PROTEIN EBNA1-BINDING PROTEIN-RELATED"/>
    <property type="match status" value="1"/>
</dbReference>
<keyword evidence="4" id="KW-0175">Coiled coil</keyword>
<evidence type="ECO:0000313" key="7">
    <source>
        <dbReference type="EMBL" id="OMJ89687.1"/>
    </source>
</evidence>
<comment type="caution">
    <text evidence="7">The sequence shown here is derived from an EMBL/GenBank/DDBJ whole genome shotgun (WGS) entry which is preliminary data.</text>
</comment>
<protein>
    <submittedName>
        <fullName evidence="7">Uncharacterized protein</fullName>
    </submittedName>
</protein>
<feature type="compositionally biased region" description="Basic residues" evidence="6">
    <location>
        <begin position="150"/>
        <end position="169"/>
    </location>
</feature>
<feature type="region of interest" description="Disordered" evidence="6">
    <location>
        <begin position="121"/>
        <end position="169"/>
    </location>
</feature>
<comment type="similarity">
    <text evidence="2">Belongs to the EBP2 family.</text>
</comment>
<evidence type="ECO:0000256" key="4">
    <source>
        <dbReference type="ARBA" id="ARBA00023054"/>
    </source>
</evidence>
<sequence>MEDDTFSKDEELLSRLNEMKDKYNLHNKKKAWLQYMTITNGDASMDFKLLEEDFNREVKFYAVAQENSKTMVDRLIKANIPVWRPNDFKAETFKLDEHMVKVQKHLEDIKNKIDIVGKRKEAKNKKKFGNEAHKRHVKSKQLKNNESKAKRQKQSKSKSVKYMRRRKKN</sequence>
<dbReference type="GO" id="GO:0006364">
    <property type="term" value="P:rRNA processing"/>
    <property type="evidence" value="ECO:0007669"/>
    <property type="project" value="TreeGrafter"/>
</dbReference>
<dbReference type="InterPro" id="IPR008610">
    <property type="entry name" value="Ebp2"/>
</dbReference>
<proteinExistence type="inferred from homology"/>
<accession>A0A1R2CL05</accession>
<dbReference type="Pfam" id="PF05890">
    <property type="entry name" value="Ebp2"/>
    <property type="match status" value="1"/>
</dbReference>
<feature type="compositionally biased region" description="Basic residues" evidence="6">
    <location>
        <begin position="121"/>
        <end position="141"/>
    </location>
</feature>
<dbReference type="PANTHER" id="PTHR13028:SF0">
    <property type="entry name" value="RRNA-PROCESSING PROTEIN EBP2-RELATED"/>
    <property type="match status" value="1"/>
</dbReference>
<evidence type="ECO:0000256" key="3">
    <source>
        <dbReference type="ARBA" id="ARBA00022517"/>
    </source>
</evidence>
<evidence type="ECO:0000256" key="1">
    <source>
        <dbReference type="ARBA" id="ARBA00004604"/>
    </source>
</evidence>
<reference evidence="7 8" key="1">
    <citation type="submission" date="2016-11" db="EMBL/GenBank/DDBJ databases">
        <title>The macronuclear genome of Stentor coeruleus: a giant cell with tiny introns.</title>
        <authorList>
            <person name="Slabodnick M."/>
            <person name="Ruby J.G."/>
            <person name="Reiff S.B."/>
            <person name="Swart E.C."/>
            <person name="Gosai S."/>
            <person name="Prabakaran S."/>
            <person name="Witkowska E."/>
            <person name="Larue G.E."/>
            <person name="Fisher S."/>
            <person name="Freeman R.M."/>
            <person name="Gunawardena J."/>
            <person name="Chu W."/>
            <person name="Stover N.A."/>
            <person name="Gregory B.D."/>
            <person name="Nowacki M."/>
            <person name="Derisi J."/>
            <person name="Roy S.W."/>
            <person name="Marshall W.F."/>
            <person name="Sood P."/>
        </authorList>
    </citation>
    <scope>NUCLEOTIDE SEQUENCE [LARGE SCALE GENOMIC DNA]</scope>
    <source>
        <strain evidence="7">WM001</strain>
    </source>
</reference>
<evidence type="ECO:0000313" key="8">
    <source>
        <dbReference type="Proteomes" id="UP000187209"/>
    </source>
</evidence>
<organism evidence="7 8">
    <name type="scientific">Stentor coeruleus</name>
    <dbReference type="NCBI Taxonomy" id="5963"/>
    <lineage>
        <taxon>Eukaryota</taxon>
        <taxon>Sar</taxon>
        <taxon>Alveolata</taxon>
        <taxon>Ciliophora</taxon>
        <taxon>Postciliodesmatophora</taxon>
        <taxon>Heterotrichea</taxon>
        <taxon>Heterotrichida</taxon>
        <taxon>Stentoridae</taxon>
        <taxon>Stentor</taxon>
    </lineage>
</organism>
<keyword evidence="5" id="KW-0539">Nucleus</keyword>
<evidence type="ECO:0000256" key="2">
    <source>
        <dbReference type="ARBA" id="ARBA00007336"/>
    </source>
</evidence>
<keyword evidence="3" id="KW-0690">Ribosome biogenesis</keyword>
<name>A0A1R2CL05_9CILI</name>
<dbReference type="GO" id="GO:0042273">
    <property type="term" value="P:ribosomal large subunit biogenesis"/>
    <property type="evidence" value="ECO:0007669"/>
    <property type="project" value="TreeGrafter"/>
</dbReference>
<gene>
    <name evidence="7" type="ORF">SteCoe_8140</name>
</gene>
<dbReference type="EMBL" id="MPUH01000120">
    <property type="protein sequence ID" value="OMJ89687.1"/>
    <property type="molecule type" value="Genomic_DNA"/>
</dbReference>
<dbReference type="OrthoDB" id="443772at2759"/>
<keyword evidence="8" id="KW-1185">Reference proteome</keyword>